<evidence type="ECO:0000313" key="2">
    <source>
        <dbReference type="Proteomes" id="UP000027120"/>
    </source>
</evidence>
<feature type="non-terminal residue" evidence="1">
    <location>
        <position position="1"/>
    </location>
</feature>
<feature type="non-terminal residue" evidence="1">
    <location>
        <position position="48"/>
    </location>
</feature>
<dbReference type="AlphaFoldDB" id="A0A067FKI2"/>
<dbReference type="Proteomes" id="UP000027120">
    <property type="component" value="Unassembled WGS sequence"/>
</dbReference>
<protein>
    <submittedName>
        <fullName evidence="1">Uncharacterized protein</fullName>
    </submittedName>
</protein>
<gene>
    <name evidence="1" type="ORF">CISIN_1g0454312mg</name>
</gene>
<evidence type="ECO:0000313" key="1">
    <source>
        <dbReference type="EMBL" id="KDO67919.1"/>
    </source>
</evidence>
<organism evidence="1 2">
    <name type="scientific">Citrus sinensis</name>
    <name type="common">Sweet orange</name>
    <name type="synonym">Citrus aurantium var. sinensis</name>
    <dbReference type="NCBI Taxonomy" id="2711"/>
    <lineage>
        <taxon>Eukaryota</taxon>
        <taxon>Viridiplantae</taxon>
        <taxon>Streptophyta</taxon>
        <taxon>Embryophyta</taxon>
        <taxon>Tracheophyta</taxon>
        <taxon>Spermatophyta</taxon>
        <taxon>Magnoliopsida</taxon>
        <taxon>eudicotyledons</taxon>
        <taxon>Gunneridae</taxon>
        <taxon>Pentapetalae</taxon>
        <taxon>rosids</taxon>
        <taxon>malvids</taxon>
        <taxon>Sapindales</taxon>
        <taxon>Rutaceae</taxon>
        <taxon>Aurantioideae</taxon>
        <taxon>Citrus</taxon>
    </lineage>
</organism>
<dbReference type="EMBL" id="KK784895">
    <property type="protein sequence ID" value="KDO67919.1"/>
    <property type="molecule type" value="Genomic_DNA"/>
</dbReference>
<keyword evidence="2" id="KW-1185">Reference proteome</keyword>
<accession>A0A067FKI2</accession>
<reference evidence="1 2" key="1">
    <citation type="submission" date="2014-04" db="EMBL/GenBank/DDBJ databases">
        <authorList>
            <consortium name="International Citrus Genome Consortium"/>
            <person name="Gmitter F."/>
            <person name="Chen C."/>
            <person name="Farmerie W."/>
            <person name="Harkins T."/>
            <person name="Desany B."/>
            <person name="Mohiuddin M."/>
            <person name="Kodira C."/>
            <person name="Borodovsky M."/>
            <person name="Lomsadze A."/>
            <person name="Burns P."/>
            <person name="Jenkins J."/>
            <person name="Prochnik S."/>
            <person name="Shu S."/>
            <person name="Chapman J."/>
            <person name="Pitluck S."/>
            <person name="Schmutz J."/>
            <person name="Rokhsar D."/>
        </authorList>
    </citation>
    <scope>NUCLEOTIDE SEQUENCE</scope>
</reference>
<proteinExistence type="predicted"/>
<sequence>RQNAWVQAKRISVCKCVAAPQEEKIAYKTKVSRNGNLGKLQAGYLFPE</sequence>
<dbReference type="STRING" id="2711.A0A067FKI2"/>
<name>A0A067FKI2_CITSI</name>